<feature type="DNA-binding region" description="H-T-H motif" evidence="2">
    <location>
        <begin position="48"/>
        <end position="67"/>
    </location>
</feature>
<dbReference type="RefSeq" id="WP_153411083.1">
    <property type="nucleotide sequence ID" value="NZ_WEGK01000006.1"/>
</dbReference>
<feature type="domain" description="HTH tetR-type" evidence="4">
    <location>
        <begin position="25"/>
        <end position="85"/>
    </location>
</feature>
<protein>
    <recommendedName>
        <fullName evidence="4">HTH tetR-type domain-containing protein</fullName>
    </recommendedName>
</protein>
<name>A0A7K0D3V2_9NOCA</name>
<dbReference type="GO" id="GO:0000976">
    <property type="term" value="F:transcription cis-regulatory region binding"/>
    <property type="evidence" value="ECO:0007669"/>
    <property type="project" value="TreeGrafter"/>
</dbReference>
<dbReference type="PANTHER" id="PTHR30055:SF209">
    <property type="entry name" value="POSSIBLE TRANSCRIPTIONAL REGULATORY PROTEIN (PROBABLY TETR-FAMILY)"/>
    <property type="match status" value="1"/>
</dbReference>
<dbReference type="AlphaFoldDB" id="A0A7K0D3V2"/>
<dbReference type="Gene3D" id="1.10.357.10">
    <property type="entry name" value="Tetracycline Repressor, domain 2"/>
    <property type="match status" value="1"/>
</dbReference>
<dbReference type="EMBL" id="WEGK01000006">
    <property type="protein sequence ID" value="MQY20357.1"/>
    <property type="molecule type" value="Genomic_DNA"/>
</dbReference>
<feature type="region of interest" description="Disordered" evidence="3">
    <location>
        <begin position="1"/>
        <end position="20"/>
    </location>
</feature>
<gene>
    <name evidence="5" type="ORF">NRB20_34600</name>
</gene>
<dbReference type="InterPro" id="IPR001647">
    <property type="entry name" value="HTH_TetR"/>
</dbReference>
<dbReference type="InterPro" id="IPR050109">
    <property type="entry name" value="HTH-type_TetR-like_transc_reg"/>
</dbReference>
<evidence type="ECO:0000256" key="2">
    <source>
        <dbReference type="PROSITE-ProRule" id="PRU00335"/>
    </source>
</evidence>
<dbReference type="Proteomes" id="UP000438448">
    <property type="component" value="Unassembled WGS sequence"/>
</dbReference>
<evidence type="ECO:0000256" key="3">
    <source>
        <dbReference type="SAM" id="MobiDB-lite"/>
    </source>
</evidence>
<dbReference type="GO" id="GO:0003700">
    <property type="term" value="F:DNA-binding transcription factor activity"/>
    <property type="evidence" value="ECO:0007669"/>
    <property type="project" value="TreeGrafter"/>
</dbReference>
<evidence type="ECO:0000313" key="5">
    <source>
        <dbReference type="EMBL" id="MQY20357.1"/>
    </source>
</evidence>
<sequence length="228" mass="25104">MPTATEEPKGESRRWRGREPADRIATRRRQLLDAGLELMGTIGAAGMSMRAVCRAASLTERYFYESFANLDALQLAVLDEVVLGARDRLLAALADAPPEPEKVFAHVVSRFTDYMDEDPRRGRIMFVESQATLALGGRGNELIVEFTAPIAMSLSSGERKRNPPDDVDIRLNAHAIFGALAFLYRPWLDGALDISRDRFDRHATSAITELARARSSGAVRSGKSAKGK</sequence>
<comment type="caution">
    <text evidence="5">The sequence shown here is derived from an EMBL/GenBank/DDBJ whole genome shotgun (WGS) entry which is preliminary data.</text>
</comment>
<dbReference type="SUPFAM" id="SSF46689">
    <property type="entry name" value="Homeodomain-like"/>
    <property type="match status" value="1"/>
</dbReference>
<dbReference type="InterPro" id="IPR009057">
    <property type="entry name" value="Homeodomain-like_sf"/>
</dbReference>
<dbReference type="Pfam" id="PF00440">
    <property type="entry name" value="TetR_N"/>
    <property type="match status" value="1"/>
</dbReference>
<dbReference type="OrthoDB" id="3783612at2"/>
<keyword evidence="6" id="KW-1185">Reference proteome</keyword>
<dbReference type="PROSITE" id="PS50977">
    <property type="entry name" value="HTH_TETR_2"/>
    <property type="match status" value="1"/>
</dbReference>
<evidence type="ECO:0000256" key="1">
    <source>
        <dbReference type="ARBA" id="ARBA00023125"/>
    </source>
</evidence>
<dbReference type="PANTHER" id="PTHR30055">
    <property type="entry name" value="HTH-TYPE TRANSCRIPTIONAL REGULATOR RUTR"/>
    <property type="match status" value="1"/>
</dbReference>
<accession>A0A7K0D3V2</accession>
<proteinExistence type="predicted"/>
<reference evidence="5 6" key="1">
    <citation type="submission" date="2019-10" db="EMBL/GenBank/DDBJ databases">
        <title>Nocardia macrotermitis sp. nov. and Nocardia aurantia sp. nov., isolated from the gut of fungus growing-termite Macrotermes natalensis.</title>
        <authorList>
            <person name="Benndorf R."/>
            <person name="Schwitalla J."/>
            <person name="Martin K."/>
            <person name="De Beer W."/>
            <person name="Kaster A.-K."/>
            <person name="Vollmers J."/>
            <person name="Poulsen M."/>
            <person name="Beemelmanns C."/>
        </authorList>
    </citation>
    <scope>NUCLEOTIDE SEQUENCE [LARGE SCALE GENOMIC DNA]</scope>
    <source>
        <strain evidence="5 6">RB20</strain>
    </source>
</reference>
<evidence type="ECO:0000313" key="6">
    <source>
        <dbReference type="Proteomes" id="UP000438448"/>
    </source>
</evidence>
<evidence type="ECO:0000259" key="4">
    <source>
        <dbReference type="PROSITE" id="PS50977"/>
    </source>
</evidence>
<keyword evidence="1 2" id="KW-0238">DNA-binding</keyword>
<organism evidence="5 6">
    <name type="scientific">Nocardia macrotermitis</name>
    <dbReference type="NCBI Taxonomy" id="2585198"/>
    <lineage>
        <taxon>Bacteria</taxon>
        <taxon>Bacillati</taxon>
        <taxon>Actinomycetota</taxon>
        <taxon>Actinomycetes</taxon>
        <taxon>Mycobacteriales</taxon>
        <taxon>Nocardiaceae</taxon>
        <taxon>Nocardia</taxon>
    </lineage>
</organism>